<reference evidence="1 2" key="1">
    <citation type="submission" date="2015-09" db="EMBL/GenBank/DDBJ databases">
        <title>Trachymyrmex cornetzi WGS genome.</title>
        <authorList>
            <person name="Nygaard S."/>
            <person name="Hu H."/>
            <person name="Boomsma J."/>
            <person name="Zhang G."/>
        </authorList>
    </citation>
    <scope>NUCLEOTIDE SEQUENCE [LARGE SCALE GENOMIC DNA]</scope>
    <source>
        <strain evidence="1">Tcor2-1</strain>
        <tissue evidence="1">Whole body</tissue>
    </source>
</reference>
<dbReference type="KEGG" id="tcz:108767725"/>
<proteinExistence type="predicted"/>
<protein>
    <submittedName>
        <fullName evidence="1">Uncharacterized protein</fullName>
    </submittedName>
</protein>
<evidence type="ECO:0000313" key="1">
    <source>
        <dbReference type="EMBL" id="KYN12020.1"/>
    </source>
</evidence>
<gene>
    <name evidence="1" type="ORF">ALC57_15819</name>
</gene>
<sequence length="761" mass="87716">MESSVKLTKKPKRTFSVAWLSDVRYKSWIREVLSDNTLYHCTICDKSFSCGSTHISRHAESAHHKNNSNKDCSDDDSFLEKKCRRSVFQQKWLDRAEFKSWLREVPHDPSLFFCLMCDKSAAGGLSQIIRHSKSKAHINKDKTNSIEVSQSNNVLQSNDDTQATHNRATQTELLSSFEERKKSAEIRFAAFIADKNIPHQNAKEILSFFRHVGEDPNVLKAMSMGRTKCKNIITNVLCPIETERVVNKIQNTKFTIFINETSDNEKWMTFLVRYVDPDTLDIRSQLVKLIDIDAKDSNAEKLFLAFKCEMWKLQILFLNIVALSCDSASTMTGKHLLFKEKLEEECPHLLTFSCPCYATMLAAHAACNEIPIACEEFITKIGDYINCSPKCSSVFSEFCEYFQENNNRLSRLNDTRWRSHYLCVKKLLESWDTIKHFLNQISVNEKTRAEECLLSMMDNIELKAYFLFLEYTLNFFNKFNIFFQALDTRIHILQPKSFNFFFQICQNFLKEKHLKPFSKNVVLSLQENQKGLHQIILGLECEKYLQKLMEHGHEDEVETIRKNCLKFYVTAAENIRKTLPVDNVFLSKLQVFKPSLHLFNNDRKTSFADVSFVAQTIGGFDEDGLKKEWVALSSDFTTNEKQSLSKLNFDNMWKKILRSSYPNNMAKYPNLINILNAIRSLPNSNSDPKTMVSIVYDLTSKKRNKLSAASVNAICVFKSALKARGETSMNMTIEEKHLSLMSSDKLYASATKESALCETVL</sequence>
<evidence type="ECO:0000313" key="2">
    <source>
        <dbReference type="Proteomes" id="UP000078492"/>
    </source>
</evidence>
<dbReference type="PANTHER" id="PTHR37162:SF1">
    <property type="entry name" value="BED-TYPE DOMAIN-CONTAINING PROTEIN"/>
    <property type="match status" value="1"/>
</dbReference>
<keyword evidence="2" id="KW-1185">Reference proteome</keyword>
<dbReference type="PANTHER" id="PTHR37162">
    <property type="entry name" value="HAT FAMILY DIMERISATION DOMAINCONTAINING PROTEIN-RELATED"/>
    <property type="match status" value="1"/>
</dbReference>
<organism evidence="1 2">
    <name type="scientific">Trachymyrmex cornetzi</name>
    <dbReference type="NCBI Taxonomy" id="471704"/>
    <lineage>
        <taxon>Eukaryota</taxon>
        <taxon>Metazoa</taxon>
        <taxon>Ecdysozoa</taxon>
        <taxon>Arthropoda</taxon>
        <taxon>Hexapoda</taxon>
        <taxon>Insecta</taxon>
        <taxon>Pterygota</taxon>
        <taxon>Neoptera</taxon>
        <taxon>Endopterygota</taxon>
        <taxon>Hymenoptera</taxon>
        <taxon>Apocrita</taxon>
        <taxon>Aculeata</taxon>
        <taxon>Formicoidea</taxon>
        <taxon>Formicidae</taxon>
        <taxon>Myrmicinae</taxon>
        <taxon>Trachymyrmex</taxon>
    </lineage>
</organism>
<dbReference type="Proteomes" id="UP000078492">
    <property type="component" value="Unassembled WGS sequence"/>
</dbReference>
<dbReference type="AlphaFoldDB" id="A0A151IW62"/>
<dbReference type="SUPFAM" id="SSF53098">
    <property type="entry name" value="Ribonuclease H-like"/>
    <property type="match status" value="1"/>
</dbReference>
<dbReference type="InterPro" id="IPR012337">
    <property type="entry name" value="RNaseH-like_sf"/>
</dbReference>
<dbReference type="OrthoDB" id="8046116at2759"/>
<dbReference type="EMBL" id="KQ980878">
    <property type="protein sequence ID" value="KYN12020.1"/>
    <property type="molecule type" value="Genomic_DNA"/>
</dbReference>
<name>A0A151IW62_9HYME</name>
<accession>A0A151IW62</accession>